<dbReference type="CDD" id="cd08497">
    <property type="entry name" value="MbnE-like"/>
    <property type="match status" value="1"/>
</dbReference>
<gene>
    <name evidence="4" type="primary">hbpA_1</name>
    <name evidence="4" type="ORF">Tsedi_01421</name>
</gene>
<organism evidence="4 5">
    <name type="scientific">Tepidimonas sediminis</name>
    <dbReference type="NCBI Taxonomy" id="2588941"/>
    <lineage>
        <taxon>Bacteria</taxon>
        <taxon>Pseudomonadati</taxon>
        <taxon>Pseudomonadota</taxon>
        <taxon>Betaproteobacteria</taxon>
        <taxon>Burkholderiales</taxon>
        <taxon>Tepidimonas</taxon>
    </lineage>
</organism>
<dbReference type="InterPro" id="IPR000914">
    <property type="entry name" value="SBP_5_dom"/>
</dbReference>
<dbReference type="OrthoDB" id="9803988at2"/>
<dbReference type="GO" id="GO:0030288">
    <property type="term" value="C:outer membrane-bounded periplasmic space"/>
    <property type="evidence" value="ECO:0007669"/>
    <property type="project" value="TreeGrafter"/>
</dbReference>
<dbReference type="RefSeq" id="WP_143895082.1">
    <property type="nucleotide sequence ID" value="NZ_VJND01000007.1"/>
</dbReference>
<sequence>MRAPAPSASSTPARGRGAAAPVRATAGSCARGWRAAAARSLVAVLLTLTAPAWAAHGYALWGHLKYPPGFAHFDYVNPDAPKGGELRLVSNLRTSTFDKYNPFTLRGSAPAYLSDLLFDSLLAGAADEVGAAYGLLAEDVQVAPDRLSATFRLRREARFHHGKPVQAEDVRHTFETLLGPHTSPVYKTILADLDGVDVLDARTVRFRFKRPNRELPLTVGGIPIFSRDWGVDPVTGRRKPFNEVVMEVPIGSGPYRIGPVKFGKDITYVRDPDYWARDLPVRRGTFNFDRITVKIYKDNTARLEALKAGEFDLMRFFSAGDWARRVKGRRFDSGELVKAEFRHRLPTGFQSYVLNTRRPPLDDRRVRQALALALDFEWMNERLFYGSYERVRGLFGNTACAAQGEPDAAQRRLLEPWRAQLPPEVFGPMHEPPVAGTPERLRANLRQAQALLRQAGWTFRDGALRNARGEPLVLEYLDSNEAGARVVTAWARNLARLGVELRFRPVDFALYQQRLRTFDFDIVSLAFGGTHSPGAEYADLFGSEAARTPDSGNFTGLANPAVDDLIARMVRAEREEEFLAACRALDRAVAHLQVLIPQWSAPTHRMAYNAWRLAHPAQMPPYASGEGWAIETWWARQPPGPAR</sequence>
<dbReference type="Gene3D" id="3.10.105.10">
    <property type="entry name" value="Dipeptide-binding Protein, Domain 3"/>
    <property type="match status" value="1"/>
</dbReference>
<feature type="domain" description="Solute-binding protein family 5" evidence="3">
    <location>
        <begin position="133"/>
        <end position="545"/>
    </location>
</feature>
<dbReference type="GO" id="GO:0043190">
    <property type="term" value="C:ATP-binding cassette (ABC) transporter complex"/>
    <property type="evidence" value="ECO:0007669"/>
    <property type="project" value="InterPro"/>
</dbReference>
<evidence type="ECO:0000256" key="1">
    <source>
        <dbReference type="ARBA" id="ARBA00022729"/>
    </source>
</evidence>
<evidence type="ECO:0000313" key="4">
    <source>
        <dbReference type="EMBL" id="TSE25503.1"/>
    </source>
</evidence>
<comment type="caution">
    <text evidence="4">The sequence shown here is derived from an EMBL/GenBank/DDBJ whole genome shotgun (WGS) entry which is preliminary data.</text>
</comment>
<dbReference type="PIRSF" id="PIRSF002741">
    <property type="entry name" value="MppA"/>
    <property type="match status" value="1"/>
</dbReference>
<dbReference type="InterPro" id="IPR039424">
    <property type="entry name" value="SBP_5"/>
</dbReference>
<keyword evidence="5" id="KW-1185">Reference proteome</keyword>
<dbReference type="AlphaFoldDB" id="A0A554WPL6"/>
<keyword evidence="1" id="KW-0732">Signal</keyword>
<name>A0A554WPL6_9BURK</name>
<dbReference type="Gene3D" id="3.40.190.10">
    <property type="entry name" value="Periplasmic binding protein-like II"/>
    <property type="match status" value="1"/>
</dbReference>
<dbReference type="SUPFAM" id="SSF53850">
    <property type="entry name" value="Periplasmic binding protein-like II"/>
    <property type="match status" value="1"/>
</dbReference>
<evidence type="ECO:0000259" key="3">
    <source>
        <dbReference type="Pfam" id="PF00496"/>
    </source>
</evidence>
<dbReference type="GO" id="GO:0042884">
    <property type="term" value="P:microcin transport"/>
    <property type="evidence" value="ECO:0007669"/>
    <property type="project" value="TreeGrafter"/>
</dbReference>
<evidence type="ECO:0000313" key="5">
    <source>
        <dbReference type="Proteomes" id="UP000320225"/>
    </source>
</evidence>
<evidence type="ECO:0000256" key="2">
    <source>
        <dbReference type="SAM" id="MobiDB-lite"/>
    </source>
</evidence>
<dbReference type="EMBL" id="VJND01000007">
    <property type="protein sequence ID" value="TSE25503.1"/>
    <property type="molecule type" value="Genomic_DNA"/>
</dbReference>
<dbReference type="Pfam" id="PF00496">
    <property type="entry name" value="SBP_bac_5"/>
    <property type="match status" value="1"/>
</dbReference>
<reference evidence="4 5" key="1">
    <citation type="submission" date="2019-07" db="EMBL/GenBank/DDBJ databases">
        <title>Tepidimonas sediminis YIM 72259 draft genome.</title>
        <authorList>
            <person name="Da Costa M.S."/>
            <person name="Froufe H.J.C."/>
            <person name="Egas C."/>
            <person name="Albuquerque L."/>
        </authorList>
    </citation>
    <scope>NUCLEOTIDE SEQUENCE [LARGE SCALE GENOMIC DNA]</scope>
    <source>
        <strain evidence="4 5">YIM 72259</strain>
    </source>
</reference>
<feature type="region of interest" description="Disordered" evidence="2">
    <location>
        <begin position="1"/>
        <end position="21"/>
    </location>
</feature>
<accession>A0A554WPL6</accession>
<proteinExistence type="predicted"/>
<dbReference type="GO" id="GO:0015833">
    <property type="term" value="P:peptide transport"/>
    <property type="evidence" value="ECO:0007669"/>
    <property type="project" value="TreeGrafter"/>
</dbReference>
<dbReference type="Proteomes" id="UP000320225">
    <property type="component" value="Unassembled WGS sequence"/>
</dbReference>
<protein>
    <submittedName>
        <fullName evidence="4">Heme-binding protein A</fullName>
    </submittedName>
</protein>
<dbReference type="InterPro" id="IPR030678">
    <property type="entry name" value="Peptide/Ni-bd"/>
</dbReference>
<dbReference type="PANTHER" id="PTHR30290">
    <property type="entry name" value="PERIPLASMIC BINDING COMPONENT OF ABC TRANSPORTER"/>
    <property type="match status" value="1"/>
</dbReference>
<dbReference type="GO" id="GO:1904680">
    <property type="term" value="F:peptide transmembrane transporter activity"/>
    <property type="evidence" value="ECO:0007669"/>
    <property type="project" value="TreeGrafter"/>
</dbReference>
<dbReference type="PANTHER" id="PTHR30290:SF64">
    <property type="entry name" value="ABC TRANSPORTER PERIPLASMIC BINDING PROTEIN"/>
    <property type="match status" value="1"/>
</dbReference>